<proteinExistence type="predicted"/>
<dbReference type="Gene3D" id="1.20.1250.20">
    <property type="entry name" value="MFS general substrate transporter like domains"/>
    <property type="match status" value="1"/>
</dbReference>
<name>A0A0D1ZZ81_9EURO</name>
<gene>
    <name evidence="6" type="ORF">PV08_05162</name>
</gene>
<reference evidence="6 7" key="1">
    <citation type="submission" date="2015-01" db="EMBL/GenBank/DDBJ databases">
        <title>The Genome Sequence of Exophiala spinifera CBS89968.</title>
        <authorList>
            <consortium name="The Broad Institute Genomics Platform"/>
            <person name="Cuomo C."/>
            <person name="de Hoog S."/>
            <person name="Gorbushina A."/>
            <person name="Stielow B."/>
            <person name="Teixiera M."/>
            <person name="Abouelleil A."/>
            <person name="Chapman S.B."/>
            <person name="Priest M."/>
            <person name="Young S.K."/>
            <person name="Wortman J."/>
            <person name="Nusbaum C."/>
            <person name="Birren B."/>
        </authorList>
    </citation>
    <scope>NUCLEOTIDE SEQUENCE [LARGE SCALE GENOMIC DNA]</scope>
    <source>
        <strain evidence="6 7">CBS 89968</strain>
    </source>
</reference>
<dbReference type="GeneID" id="27332245"/>
<dbReference type="Pfam" id="PF00083">
    <property type="entry name" value="Sugar_tr"/>
    <property type="match status" value="1"/>
</dbReference>
<evidence type="ECO:0000256" key="1">
    <source>
        <dbReference type="ARBA" id="ARBA00004141"/>
    </source>
</evidence>
<dbReference type="OrthoDB" id="6339427at2759"/>
<keyword evidence="3 5" id="KW-1133">Transmembrane helix</keyword>
<dbReference type="PANTHER" id="PTHR48022:SF64">
    <property type="entry name" value="MAJOR FACILITATOR SUPERFAMILY (MFS) PROFILE DOMAIN-CONTAINING PROTEIN"/>
    <property type="match status" value="1"/>
</dbReference>
<dbReference type="PANTHER" id="PTHR48022">
    <property type="entry name" value="PLASTIDIC GLUCOSE TRANSPORTER 4"/>
    <property type="match status" value="1"/>
</dbReference>
<keyword evidence="7" id="KW-1185">Reference proteome</keyword>
<dbReference type="VEuPathDB" id="FungiDB:PV08_05162"/>
<dbReference type="InterPro" id="IPR005828">
    <property type="entry name" value="MFS_sugar_transport-like"/>
</dbReference>
<dbReference type="Proteomes" id="UP000053328">
    <property type="component" value="Unassembled WGS sequence"/>
</dbReference>
<organism evidence="6 7">
    <name type="scientific">Exophiala spinifera</name>
    <dbReference type="NCBI Taxonomy" id="91928"/>
    <lineage>
        <taxon>Eukaryota</taxon>
        <taxon>Fungi</taxon>
        <taxon>Dikarya</taxon>
        <taxon>Ascomycota</taxon>
        <taxon>Pezizomycotina</taxon>
        <taxon>Eurotiomycetes</taxon>
        <taxon>Chaetothyriomycetidae</taxon>
        <taxon>Chaetothyriales</taxon>
        <taxon>Herpotrichiellaceae</taxon>
        <taxon>Exophiala</taxon>
    </lineage>
</organism>
<sequence>MAMNQVALIIAQFVNPRGLKNIGWRHYIVFCVLLVALLVIQYLVFPETNKRTLEDIAEISEGSGSEETVASKAVEEVERTKGAFSLELEQVK</sequence>
<dbReference type="GO" id="GO:0005351">
    <property type="term" value="F:carbohydrate:proton symporter activity"/>
    <property type="evidence" value="ECO:0007669"/>
    <property type="project" value="TreeGrafter"/>
</dbReference>
<dbReference type="RefSeq" id="XP_016238183.1">
    <property type="nucleotide sequence ID" value="XM_016379506.1"/>
</dbReference>
<keyword evidence="4 5" id="KW-0472">Membrane</keyword>
<evidence type="ECO:0000256" key="2">
    <source>
        <dbReference type="ARBA" id="ARBA00022692"/>
    </source>
</evidence>
<dbReference type="AlphaFoldDB" id="A0A0D1ZZ81"/>
<dbReference type="GO" id="GO:0016020">
    <property type="term" value="C:membrane"/>
    <property type="evidence" value="ECO:0007669"/>
    <property type="project" value="UniProtKB-SubCell"/>
</dbReference>
<dbReference type="HOGENOM" id="CLU_2413281_0_0_1"/>
<comment type="subcellular location">
    <subcellularLocation>
        <location evidence="1">Membrane</location>
        <topology evidence="1">Multi-pass membrane protein</topology>
    </subcellularLocation>
</comment>
<dbReference type="EMBL" id="KN847494">
    <property type="protein sequence ID" value="KIW17967.1"/>
    <property type="molecule type" value="Genomic_DNA"/>
</dbReference>
<evidence type="ECO:0000256" key="5">
    <source>
        <dbReference type="SAM" id="Phobius"/>
    </source>
</evidence>
<feature type="transmembrane region" description="Helical" evidence="5">
    <location>
        <begin position="24"/>
        <end position="45"/>
    </location>
</feature>
<evidence type="ECO:0000313" key="7">
    <source>
        <dbReference type="Proteomes" id="UP000053328"/>
    </source>
</evidence>
<evidence type="ECO:0000313" key="6">
    <source>
        <dbReference type="EMBL" id="KIW17967.1"/>
    </source>
</evidence>
<evidence type="ECO:0008006" key="8">
    <source>
        <dbReference type="Google" id="ProtNLM"/>
    </source>
</evidence>
<dbReference type="InterPro" id="IPR036259">
    <property type="entry name" value="MFS_trans_sf"/>
</dbReference>
<dbReference type="InterPro" id="IPR050360">
    <property type="entry name" value="MFS_Sugar_Transporters"/>
</dbReference>
<protein>
    <recommendedName>
        <fullName evidence="8">Major facilitator superfamily (MFS) profile domain-containing protein</fullName>
    </recommendedName>
</protein>
<evidence type="ECO:0000256" key="3">
    <source>
        <dbReference type="ARBA" id="ARBA00022989"/>
    </source>
</evidence>
<keyword evidence="2 5" id="KW-0812">Transmembrane</keyword>
<accession>A0A0D1ZZ81</accession>
<evidence type="ECO:0000256" key="4">
    <source>
        <dbReference type="ARBA" id="ARBA00023136"/>
    </source>
</evidence>